<dbReference type="EC" id="2.1.1.-" evidence="2"/>
<organism evidence="2 3">
    <name type="scientific">Halalkalibacter krulwichiae</name>
    <dbReference type="NCBI Taxonomy" id="199441"/>
    <lineage>
        <taxon>Bacteria</taxon>
        <taxon>Bacillati</taxon>
        <taxon>Bacillota</taxon>
        <taxon>Bacilli</taxon>
        <taxon>Bacillales</taxon>
        <taxon>Bacillaceae</taxon>
        <taxon>Halalkalibacter</taxon>
    </lineage>
</organism>
<sequence>MKKMSGTEFDNLVEFFDAMAQTKWLSAVHNQLKDLSGCWNNKTILDVGCGTGRLLERGINEAEFLHGIDLSEAMIKKCHSLFSQYKSKANYQFQVGDAYHLPLENERTDIALSTCVMFLLPQPEKGIMEMLRVLKKGGKVVMLNPSPNMSPKSALQYANNHQINGFEREALLKWSNVSTIRHRYYNEELTAILEQLKTSKIVHTPVLEGLATITLAEK</sequence>
<dbReference type="Gene3D" id="3.40.50.150">
    <property type="entry name" value="Vaccinia Virus protein VP39"/>
    <property type="match status" value="1"/>
</dbReference>
<gene>
    <name evidence="2" type="ORF">BkAM31D_15075</name>
</gene>
<dbReference type="PANTHER" id="PTHR43591">
    <property type="entry name" value="METHYLTRANSFERASE"/>
    <property type="match status" value="1"/>
</dbReference>
<dbReference type="PANTHER" id="PTHR43591:SF24">
    <property type="entry name" value="2-METHOXY-6-POLYPRENYL-1,4-BENZOQUINOL METHYLASE, MITOCHONDRIAL"/>
    <property type="match status" value="1"/>
</dbReference>
<protein>
    <submittedName>
        <fullName evidence="2">Phthiotriol/phenolphthiotriol dimycocerosates methyltransferase</fullName>
        <ecNumber evidence="2">2.1.1.-</ecNumber>
    </submittedName>
</protein>
<accession>A0A1X9MEV1</accession>
<dbReference type="GO" id="GO:0032259">
    <property type="term" value="P:methylation"/>
    <property type="evidence" value="ECO:0007669"/>
    <property type="project" value="UniProtKB-KW"/>
</dbReference>
<dbReference type="STRING" id="199441.BkAM31D_15075"/>
<keyword evidence="2" id="KW-0808">Transferase</keyword>
<dbReference type="EMBL" id="CP020814">
    <property type="protein sequence ID" value="ARK31060.1"/>
    <property type="molecule type" value="Genomic_DNA"/>
</dbReference>
<dbReference type="InterPro" id="IPR025714">
    <property type="entry name" value="Methyltranfer_dom"/>
</dbReference>
<dbReference type="InterPro" id="IPR029063">
    <property type="entry name" value="SAM-dependent_MTases_sf"/>
</dbReference>
<dbReference type="RefSeq" id="WP_066150384.1">
    <property type="nucleotide sequence ID" value="NZ_CP020814.1"/>
</dbReference>
<evidence type="ECO:0000313" key="2">
    <source>
        <dbReference type="EMBL" id="ARK31060.1"/>
    </source>
</evidence>
<evidence type="ECO:0000313" key="3">
    <source>
        <dbReference type="Proteomes" id="UP000193006"/>
    </source>
</evidence>
<dbReference type="AlphaFoldDB" id="A0A1X9MEV1"/>
<dbReference type="Proteomes" id="UP000193006">
    <property type="component" value="Chromosome"/>
</dbReference>
<dbReference type="CDD" id="cd02440">
    <property type="entry name" value="AdoMet_MTases"/>
    <property type="match status" value="1"/>
</dbReference>
<dbReference type="GO" id="GO:0008168">
    <property type="term" value="F:methyltransferase activity"/>
    <property type="evidence" value="ECO:0007669"/>
    <property type="project" value="UniProtKB-KW"/>
</dbReference>
<feature type="domain" description="Methyltransferase" evidence="1">
    <location>
        <begin position="41"/>
        <end position="152"/>
    </location>
</feature>
<dbReference type="Pfam" id="PF13847">
    <property type="entry name" value="Methyltransf_31"/>
    <property type="match status" value="1"/>
</dbReference>
<evidence type="ECO:0000259" key="1">
    <source>
        <dbReference type="Pfam" id="PF13847"/>
    </source>
</evidence>
<keyword evidence="2" id="KW-0489">Methyltransferase</keyword>
<dbReference type="KEGG" id="bkw:BkAM31D_15075"/>
<name>A0A1X9MEV1_9BACI</name>
<keyword evidence="3" id="KW-1185">Reference proteome</keyword>
<proteinExistence type="predicted"/>
<reference evidence="2 3" key="1">
    <citation type="submission" date="2017-04" db="EMBL/GenBank/DDBJ databases">
        <title>Bacillus krulwichiae AM31D Genome sequencing and assembly.</title>
        <authorList>
            <person name="Krulwich T.A."/>
            <person name="Anastor L."/>
            <person name="Ehrlich R."/>
            <person name="Ehrlich G.D."/>
            <person name="Janto B."/>
        </authorList>
    </citation>
    <scope>NUCLEOTIDE SEQUENCE [LARGE SCALE GENOMIC DNA]</scope>
    <source>
        <strain evidence="2 3">AM31D</strain>
    </source>
</reference>
<dbReference type="SUPFAM" id="SSF53335">
    <property type="entry name" value="S-adenosyl-L-methionine-dependent methyltransferases"/>
    <property type="match status" value="1"/>
</dbReference>